<comment type="caution">
    <text evidence="1">The sequence shown here is derived from an EMBL/GenBank/DDBJ whole genome shotgun (WGS) entry which is preliminary data.</text>
</comment>
<feature type="non-terminal residue" evidence="1">
    <location>
        <position position="112"/>
    </location>
</feature>
<evidence type="ECO:0000313" key="1">
    <source>
        <dbReference type="EMBL" id="KAJ1719684.1"/>
    </source>
</evidence>
<name>A0A9W7XS57_9FUNG</name>
<organism evidence="1 2">
    <name type="scientific">Coemansia biformis</name>
    <dbReference type="NCBI Taxonomy" id="1286918"/>
    <lineage>
        <taxon>Eukaryota</taxon>
        <taxon>Fungi</taxon>
        <taxon>Fungi incertae sedis</taxon>
        <taxon>Zoopagomycota</taxon>
        <taxon>Kickxellomycotina</taxon>
        <taxon>Kickxellomycetes</taxon>
        <taxon>Kickxellales</taxon>
        <taxon>Kickxellaceae</taxon>
        <taxon>Coemansia</taxon>
    </lineage>
</organism>
<gene>
    <name evidence="1" type="ORF">LPJ61_006266</name>
</gene>
<accession>A0A9W7XS57</accession>
<dbReference type="OrthoDB" id="5600363at2759"/>
<proteinExistence type="predicted"/>
<reference evidence="1" key="1">
    <citation type="submission" date="2022-07" db="EMBL/GenBank/DDBJ databases">
        <title>Phylogenomic reconstructions and comparative analyses of Kickxellomycotina fungi.</title>
        <authorList>
            <person name="Reynolds N.K."/>
            <person name="Stajich J.E."/>
            <person name="Barry K."/>
            <person name="Grigoriev I.V."/>
            <person name="Crous P."/>
            <person name="Smith M.E."/>
        </authorList>
    </citation>
    <scope>NUCLEOTIDE SEQUENCE</scope>
    <source>
        <strain evidence="1">BCRC 34381</strain>
    </source>
</reference>
<dbReference type="AlphaFoldDB" id="A0A9W7XS57"/>
<evidence type="ECO:0000313" key="2">
    <source>
        <dbReference type="Proteomes" id="UP001143981"/>
    </source>
</evidence>
<dbReference type="EMBL" id="JANBOI010002828">
    <property type="protein sequence ID" value="KAJ1719684.1"/>
    <property type="molecule type" value="Genomic_DNA"/>
</dbReference>
<sequence>LDVNLQSFDSSSYAEFYAHSNRVFGARGTGDNSFLYIGRQVLVDPEMVQWRRLERLLIMSPLKATSLVSLINKLPNVVSLVAFRTVMLDVQSACSTAMSCPGIGATNIERLG</sequence>
<keyword evidence="2" id="KW-1185">Reference proteome</keyword>
<dbReference type="Proteomes" id="UP001143981">
    <property type="component" value="Unassembled WGS sequence"/>
</dbReference>
<feature type="non-terminal residue" evidence="1">
    <location>
        <position position="1"/>
    </location>
</feature>
<protein>
    <submittedName>
        <fullName evidence="1">Uncharacterized protein</fullName>
    </submittedName>
</protein>